<evidence type="ECO:0000313" key="3">
    <source>
        <dbReference type="Proteomes" id="UP000321436"/>
    </source>
</evidence>
<keyword evidence="2" id="KW-0808">Transferase</keyword>
<accession>A0A512RDW2</accession>
<dbReference type="Pfam" id="PF13302">
    <property type="entry name" value="Acetyltransf_3"/>
    <property type="match status" value="1"/>
</dbReference>
<feature type="domain" description="N-acetyltransferase" evidence="1">
    <location>
        <begin position="12"/>
        <end position="178"/>
    </location>
</feature>
<dbReference type="EMBL" id="BKAU01000001">
    <property type="protein sequence ID" value="GEP93885.1"/>
    <property type="molecule type" value="Genomic_DNA"/>
</dbReference>
<evidence type="ECO:0000313" key="2">
    <source>
        <dbReference type="EMBL" id="GEP93885.1"/>
    </source>
</evidence>
<name>A0A512RDW2_9BACT</name>
<dbReference type="PROSITE" id="PS51186">
    <property type="entry name" value="GNAT"/>
    <property type="match status" value="1"/>
</dbReference>
<gene>
    <name evidence="2" type="ORF">CCY01nite_01450</name>
</gene>
<comment type="caution">
    <text evidence="2">The sequence shown here is derived from an EMBL/GenBank/DDBJ whole genome shotgun (WGS) entry which is preliminary data.</text>
</comment>
<dbReference type="Gene3D" id="3.40.630.30">
    <property type="match status" value="1"/>
</dbReference>
<dbReference type="PANTHER" id="PTHR43610">
    <property type="entry name" value="BLL6696 PROTEIN"/>
    <property type="match status" value="1"/>
</dbReference>
<dbReference type="GO" id="GO:0016747">
    <property type="term" value="F:acyltransferase activity, transferring groups other than amino-acyl groups"/>
    <property type="evidence" value="ECO:0007669"/>
    <property type="project" value="InterPro"/>
</dbReference>
<proteinExistence type="predicted"/>
<dbReference type="OrthoDB" id="9795199at2"/>
<sequence>MNLEPVLENKRVLLRPLQASDLDALLEVALEPSLWEITSQCIRNREELEKYIQVALKEREQGLSIPFVIIDKHSGRVAGSTRFAAITPQHKRTEIGYTWIHPELQRTGLNRAVKYAMLQHAFEVMGLNRVELKTNERNEKSRNAILGIGCKEEGILRHHMIDWNGRLRNTVYFSMLIEEWPEVKERVFGKYDF</sequence>
<evidence type="ECO:0000259" key="1">
    <source>
        <dbReference type="PROSITE" id="PS51186"/>
    </source>
</evidence>
<reference evidence="2 3" key="1">
    <citation type="submission" date="2019-07" db="EMBL/GenBank/DDBJ databases">
        <title>Whole genome shotgun sequence of Chitinophaga cymbidii NBRC 109752.</title>
        <authorList>
            <person name="Hosoyama A."/>
            <person name="Uohara A."/>
            <person name="Ohji S."/>
            <person name="Ichikawa N."/>
        </authorList>
    </citation>
    <scope>NUCLEOTIDE SEQUENCE [LARGE SCALE GENOMIC DNA]</scope>
    <source>
        <strain evidence="2 3">NBRC 109752</strain>
    </source>
</reference>
<dbReference type="InterPro" id="IPR000182">
    <property type="entry name" value="GNAT_dom"/>
</dbReference>
<dbReference type="InterPro" id="IPR016181">
    <property type="entry name" value="Acyl_CoA_acyltransferase"/>
</dbReference>
<keyword evidence="3" id="KW-1185">Reference proteome</keyword>
<dbReference type="AlphaFoldDB" id="A0A512RDW2"/>
<organism evidence="2 3">
    <name type="scientific">Chitinophaga cymbidii</name>
    <dbReference type="NCBI Taxonomy" id="1096750"/>
    <lineage>
        <taxon>Bacteria</taxon>
        <taxon>Pseudomonadati</taxon>
        <taxon>Bacteroidota</taxon>
        <taxon>Chitinophagia</taxon>
        <taxon>Chitinophagales</taxon>
        <taxon>Chitinophagaceae</taxon>
        <taxon>Chitinophaga</taxon>
    </lineage>
</organism>
<dbReference type="PANTHER" id="PTHR43610:SF1">
    <property type="entry name" value="N-ACETYLTRANSFERASE DOMAIN-CONTAINING PROTEIN"/>
    <property type="match status" value="1"/>
</dbReference>
<dbReference type="Proteomes" id="UP000321436">
    <property type="component" value="Unassembled WGS sequence"/>
</dbReference>
<protein>
    <submittedName>
        <fullName evidence="2">N-acetyltransferase</fullName>
    </submittedName>
</protein>
<dbReference type="SUPFAM" id="SSF55729">
    <property type="entry name" value="Acyl-CoA N-acyltransferases (Nat)"/>
    <property type="match status" value="1"/>
</dbReference>
<dbReference type="RefSeq" id="WP_146857391.1">
    <property type="nucleotide sequence ID" value="NZ_BKAU01000001.1"/>
</dbReference>